<evidence type="ECO:0000256" key="1">
    <source>
        <dbReference type="ARBA" id="ARBA00001255"/>
    </source>
</evidence>
<dbReference type="InterPro" id="IPR031705">
    <property type="entry name" value="Glyco_hydro_36_C"/>
</dbReference>
<dbReference type="EC" id="3.2.1.22" evidence="2 5"/>
<protein>
    <recommendedName>
        <fullName evidence="2 5">Alpha-galactosidase</fullName>
        <ecNumber evidence="2 5">3.2.1.22</ecNumber>
    </recommendedName>
</protein>
<dbReference type="InterPro" id="IPR050985">
    <property type="entry name" value="Alpha-glycosidase_related"/>
</dbReference>
<dbReference type="PANTHER" id="PTHR43053:SF3">
    <property type="entry name" value="ALPHA-GALACTOSIDASE C-RELATED"/>
    <property type="match status" value="1"/>
</dbReference>
<comment type="caution">
    <text evidence="8">The sequence shown here is derived from an EMBL/GenBank/DDBJ whole genome shotgun (WGS) entry which is preliminary data.</text>
</comment>
<dbReference type="PROSITE" id="PS00512">
    <property type="entry name" value="ALPHA_GALACTOSIDASE"/>
    <property type="match status" value="1"/>
</dbReference>
<keyword evidence="4 5" id="KW-0326">Glycosidase</keyword>
<comment type="catalytic activity">
    <reaction evidence="1 5">
        <text>Hydrolysis of terminal, non-reducing alpha-D-galactose residues in alpha-D-galactosides, including galactose oligosaccharides, galactomannans and galactolipids.</text>
        <dbReference type="EC" id="3.2.1.22"/>
    </reaction>
</comment>
<keyword evidence="9" id="KW-1185">Reference proteome</keyword>
<evidence type="ECO:0000259" key="7">
    <source>
        <dbReference type="Pfam" id="PF16875"/>
    </source>
</evidence>
<evidence type="ECO:0000256" key="5">
    <source>
        <dbReference type="PIRNR" id="PIRNR005536"/>
    </source>
</evidence>
<dbReference type="CDD" id="cd14791">
    <property type="entry name" value="GH36"/>
    <property type="match status" value="1"/>
</dbReference>
<dbReference type="InterPro" id="IPR013780">
    <property type="entry name" value="Glyco_hydro_b"/>
</dbReference>
<sequence>MSARDLLHLRAAGVSLVLDVRDGLLPAVLHWGHDLGDVSSADLAAFAVAAVPGTVQNDLDDPARAVALLPEHAAGWNGRPGLTGSRSGQGWSPRFTLTGFDVTADGADNRVIATGADDVAGLTVRIEIELLPSGLVRQRATVTSTAEDAYGLEGLRLTLPVPPVATELFDLAGRWGRERSPQRLPFVVGVHSRENRRGRTGPDAPLVLAAGTAGFDTRGGEIWAVHVAWSGNHISYAERLSGGATVLGGGELLLPGEVVLGSGESYTTPWVYGAHGTGLDAIAARFHTHLRSRPQHPRGPRPVVMNTWEAVYFDHDLARLTELARLGAEAGVERYVLDDGWFRHRRDDTAGLGDWYVDEGVWPDGLHPLVEAVRGLGMEFGLWVEPEMVNLDSDLARAHPDWVLGTDGRTPLPSRHQQVLDLANPDAYAYILERLDALLGEYPISYLKWDHNRDLLEAGGRTGTPGVHAQTLAVYRLLDELRARHPGVEIESCSSGGLRVDLGVLEHTDRVWGSDVIDPLERQQIQRWTAQLIPPELVGSHVGAPHSHTTGRTHDLSFRAGTALFDSFGIEWDLTNATDVERTELASWVAFYKEVRELLHTGTVVRAPQHDPSFAVHGVVAPDGSDALFALVQLVTPETSVPGVVRLPGLDPARRYRVGLQPPGDRPAMRGLRAPEWLAEGVTLPGSVLEHAGLRAPALFPEQLLLIRVRAAD</sequence>
<dbReference type="Pfam" id="PF16875">
    <property type="entry name" value="Glyco_hydro_36N"/>
    <property type="match status" value="1"/>
</dbReference>
<proteinExistence type="inferred from homology"/>
<dbReference type="InterPro" id="IPR013785">
    <property type="entry name" value="Aldolase_TIM"/>
</dbReference>
<dbReference type="InterPro" id="IPR031704">
    <property type="entry name" value="Glyco_hydro_36_N"/>
</dbReference>
<dbReference type="RefSeq" id="WP_311558528.1">
    <property type="nucleotide sequence ID" value="NZ_JAVREJ010000016.1"/>
</dbReference>
<dbReference type="PANTHER" id="PTHR43053">
    <property type="entry name" value="GLYCOSIDASE FAMILY 31"/>
    <property type="match status" value="1"/>
</dbReference>
<evidence type="ECO:0000313" key="9">
    <source>
        <dbReference type="Proteomes" id="UP001183202"/>
    </source>
</evidence>
<evidence type="ECO:0000256" key="3">
    <source>
        <dbReference type="ARBA" id="ARBA00022801"/>
    </source>
</evidence>
<comment type="similarity">
    <text evidence="5">Belongs to the glycosyl hydrolase.</text>
</comment>
<dbReference type="Gene3D" id="3.20.20.70">
    <property type="entry name" value="Aldolase class I"/>
    <property type="match status" value="1"/>
</dbReference>
<dbReference type="SUPFAM" id="SSF51445">
    <property type="entry name" value="(Trans)glycosidases"/>
    <property type="match status" value="1"/>
</dbReference>
<dbReference type="InterPro" id="IPR002252">
    <property type="entry name" value="Glyco_hydro_36"/>
</dbReference>
<organism evidence="8 9">
    <name type="scientific">Pseudonocardia charpentierae</name>
    <dbReference type="NCBI Taxonomy" id="3075545"/>
    <lineage>
        <taxon>Bacteria</taxon>
        <taxon>Bacillati</taxon>
        <taxon>Actinomycetota</taxon>
        <taxon>Actinomycetes</taxon>
        <taxon>Pseudonocardiales</taxon>
        <taxon>Pseudonocardiaceae</taxon>
        <taxon>Pseudonocardia</taxon>
    </lineage>
</organism>
<evidence type="ECO:0000256" key="4">
    <source>
        <dbReference type="ARBA" id="ARBA00023295"/>
    </source>
</evidence>
<feature type="domain" description="Glycosyl hydrolase family 36 C-terminal" evidence="6">
    <location>
        <begin position="617"/>
        <end position="697"/>
    </location>
</feature>
<dbReference type="EMBL" id="JAVREJ010000016">
    <property type="protein sequence ID" value="MDT0352020.1"/>
    <property type="molecule type" value="Genomic_DNA"/>
</dbReference>
<evidence type="ECO:0000313" key="8">
    <source>
        <dbReference type="EMBL" id="MDT0352020.1"/>
    </source>
</evidence>
<dbReference type="PRINTS" id="PR00743">
    <property type="entry name" value="GLHYDRLASE36"/>
</dbReference>
<dbReference type="InterPro" id="IPR000111">
    <property type="entry name" value="Glyco_hydro_27/36_CS"/>
</dbReference>
<evidence type="ECO:0000256" key="2">
    <source>
        <dbReference type="ARBA" id="ARBA00012755"/>
    </source>
</evidence>
<dbReference type="GO" id="GO:0004557">
    <property type="term" value="F:alpha-galactosidase activity"/>
    <property type="evidence" value="ECO:0007669"/>
    <property type="project" value="UniProtKB-EC"/>
</dbReference>
<dbReference type="Pfam" id="PF16874">
    <property type="entry name" value="Glyco_hydro_36C"/>
    <property type="match status" value="1"/>
</dbReference>
<dbReference type="Gene3D" id="2.70.98.60">
    <property type="entry name" value="alpha-galactosidase from lactobacil brevis"/>
    <property type="match status" value="1"/>
</dbReference>
<dbReference type="Gene3D" id="2.60.40.1180">
    <property type="entry name" value="Golgi alpha-mannosidase II"/>
    <property type="match status" value="1"/>
</dbReference>
<keyword evidence="3 5" id="KW-0378">Hydrolase</keyword>
<dbReference type="Pfam" id="PF02065">
    <property type="entry name" value="Melibiase"/>
    <property type="match status" value="1"/>
</dbReference>
<dbReference type="InterPro" id="IPR038417">
    <property type="entry name" value="Alpga-gal_N_sf"/>
</dbReference>
<evidence type="ECO:0000259" key="6">
    <source>
        <dbReference type="Pfam" id="PF16874"/>
    </source>
</evidence>
<gene>
    <name evidence="8" type="ORF">RM445_21045</name>
</gene>
<dbReference type="Proteomes" id="UP001183202">
    <property type="component" value="Unassembled WGS sequence"/>
</dbReference>
<dbReference type="PIRSF" id="PIRSF005536">
    <property type="entry name" value="Agal"/>
    <property type="match status" value="1"/>
</dbReference>
<accession>A0ABU2NDJ6</accession>
<reference evidence="9" key="1">
    <citation type="submission" date="2023-07" db="EMBL/GenBank/DDBJ databases">
        <title>30 novel species of actinomycetes from the DSMZ collection.</title>
        <authorList>
            <person name="Nouioui I."/>
        </authorList>
    </citation>
    <scope>NUCLEOTIDE SEQUENCE [LARGE SCALE GENOMIC DNA]</scope>
    <source>
        <strain evidence="9">DSM 45834</strain>
    </source>
</reference>
<name>A0ABU2NDJ6_9PSEU</name>
<dbReference type="InterPro" id="IPR017853">
    <property type="entry name" value="GH"/>
</dbReference>
<feature type="domain" description="Glycosyl hydrolase family 36 N-terminal" evidence="7">
    <location>
        <begin position="26"/>
        <end position="260"/>
    </location>
</feature>